<comment type="caution">
    <text evidence="1">The sequence shown here is derived from an EMBL/GenBank/DDBJ whole genome shotgun (WGS) entry which is preliminary data.</text>
</comment>
<dbReference type="Proteomes" id="UP000783588">
    <property type="component" value="Unassembled WGS sequence"/>
</dbReference>
<reference evidence="1 2" key="1">
    <citation type="submission" date="2021-06" db="EMBL/GenBank/DDBJ databases">
        <authorList>
            <person name="Sun Q."/>
            <person name="Li D."/>
        </authorList>
    </citation>
    <scope>NUCLEOTIDE SEQUENCE [LARGE SCALE GENOMIC DNA]</scope>
    <source>
        <strain evidence="1 2">MSJd-7</strain>
    </source>
</reference>
<dbReference type="EMBL" id="JAHLQI010000002">
    <property type="protein sequence ID" value="MBU5490139.1"/>
    <property type="molecule type" value="Genomic_DNA"/>
</dbReference>
<dbReference type="PANTHER" id="PTHR40080:SF1">
    <property type="entry name" value="TRPR-LIKE PROTEIN YERC_YECD"/>
    <property type="match status" value="1"/>
</dbReference>
<proteinExistence type="predicted"/>
<keyword evidence="2" id="KW-1185">Reference proteome</keyword>
<dbReference type="Pfam" id="PF01371">
    <property type="entry name" value="Trp_repressor"/>
    <property type="match status" value="1"/>
</dbReference>
<name>A0ABS6ER14_9FIRM</name>
<dbReference type="PIRSF" id="PIRSF012508">
    <property type="entry name" value="YerC"/>
    <property type="match status" value="1"/>
</dbReference>
<dbReference type="PANTHER" id="PTHR40080">
    <property type="entry name" value="LMO1763 PROTEIN"/>
    <property type="match status" value="1"/>
</dbReference>
<protein>
    <submittedName>
        <fullName evidence="1">TrpR-like protein</fullName>
    </submittedName>
</protein>
<organism evidence="1 2">
    <name type="scientific">Butyricicoccus intestinisimiae</name>
    <dbReference type="NCBI Taxonomy" id="2841509"/>
    <lineage>
        <taxon>Bacteria</taxon>
        <taxon>Bacillati</taxon>
        <taxon>Bacillota</taxon>
        <taxon>Clostridia</taxon>
        <taxon>Eubacteriales</taxon>
        <taxon>Butyricicoccaceae</taxon>
        <taxon>Butyricicoccus</taxon>
    </lineage>
</organism>
<evidence type="ECO:0000313" key="2">
    <source>
        <dbReference type="Proteomes" id="UP000783588"/>
    </source>
</evidence>
<evidence type="ECO:0000313" key="1">
    <source>
        <dbReference type="EMBL" id="MBU5490139.1"/>
    </source>
</evidence>
<gene>
    <name evidence="1" type="ORF">KQI75_05815</name>
</gene>
<accession>A0ABS6ER14</accession>
<dbReference type="NCBIfam" id="TIGR02531">
    <property type="entry name" value="yecD_yerC"/>
    <property type="match status" value="1"/>
</dbReference>
<dbReference type="InterPro" id="IPR013368">
    <property type="entry name" value="YecD_YerC"/>
</dbReference>
<dbReference type="InterPro" id="IPR000831">
    <property type="entry name" value="Trp_repress"/>
</dbReference>
<dbReference type="RefSeq" id="WP_216469781.1">
    <property type="nucleotide sequence ID" value="NZ_JAHLQI010000002.1"/>
</dbReference>
<sequence length="100" mass="11191">MARLDHKKPSMALYENILKLKNVDECRQFFEDLCTVSEARAMEQRFDVAVLLTEGKIYNEILGCTGASSATISRVSRMLSGGTGVLRSMTEQIAKEDEDK</sequence>